<dbReference type="GO" id="GO:0005524">
    <property type="term" value="F:ATP binding"/>
    <property type="evidence" value="ECO:0007669"/>
    <property type="project" value="UniProtKB-KW"/>
</dbReference>
<dbReference type="InterPro" id="IPR003593">
    <property type="entry name" value="AAA+_ATPase"/>
</dbReference>
<dbReference type="InterPro" id="IPR003959">
    <property type="entry name" value="ATPase_AAA_core"/>
</dbReference>
<accession>A0A6S6T547</accession>
<dbReference type="SUPFAM" id="SSF52540">
    <property type="entry name" value="P-loop containing nucleoside triphosphate hydrolases"/>
    <property type="match status" value="2"/>
</dbReference>
<name>A0A6S6T547_9BACT</name>
<comment type="similarity">
    <text evidence="1">Belongs to the AAA ATPase family.</text>
</comment>
<proteinExistence type="inferred from homology"/>
<dbReference type="SMART" id="SM00382">
    <property type="entry name" value="AAA"/>
    <property type="match status" value="2"/>
</dbReference>
<feature type="domain" description="AAA+ ATPase" evidence="4">
    <location>
        <begin position="275"/>
        <end position="408"/>
    </location>
</feature>
<sequence>MLYFSLNILQEETISLFGNNNNNNNEFDTELLDENLIAEDVQDKITYWILKIIIEMGGHKRFIDADNDFEHEDMASFLGLEKYVAFDYNDFKRTEPLLLLKKRLKALRKKEPFSSSDLLGQNIEKLSELILLTPYEKQVLEFVILLKEYDMLDNALSLLGGELNSSRAKRILNVLLEIPIEPINDMFSAHSTFNRSELLTLHSEENYSLGSKLRLINYEFADNMLNLDEDITEMIKDSVRLSDKGTLSISDYSYIKSDLEILMPFLNKALDEKIRGVNILLYGLPGTGKTELSKTIADVLGTKLYEISYANSDGDPIEGESRLRLYKTAQALFFNNRTLLMYDEAEDVFESYEGGFFIMPKQQSDKAWINKVLETNNVPTIWITNNISSIDNAIIRRFDMSIELPIPSKTQRKEIIKKHSNNILDEKSIEVLSEHEHIAPALISSAVKVSEHLPEAQQSKSFMQLINNTLKAQGYEEVNKNKSADLPNNYSLEFVNTNSNLDDLVEGIKAHENARVCLYGSSGTGKSAFAKHLAKMLDKPFVIKSGSSLMSKWIGETEKNIASAFREAMEEEAVLIFDEVDGFLAERGQAKVNWEVTQVNEMLVQMEKFDGIVIATTNLIEHLDQASLRRFDLKLEFKSLLPEQLEKIFISYTKELNIEAPTTHELHEIRSMKKLTPGDFATISRQSKFKKVASATEFIKRLKEEQKLKKEKNGNAMGFIN</sequence>
<reference evidence="5" key="1">
    <citation type="submission" date="2020-01" db="EMBL/GenBank/DDBJ databases">
        <authorList>
            <person name="Meier V. D."/>
            <person name="Meier V D."/>
        </authorList>
    </citation>
    <scope>NUCLEOTIDE SEQUENCE</scope>
    <source>
        <strain evidence="5">HLG_WM_MAG_02</strain>
    </source>
</reference>
<evidence type="ECO:0000256" key="3">
    <source>
        <dbReference type="ARBA" id="ARBA00022840"/>
    </source>
</evidence>
<dbReference type="EMBL" id="CACVAZ010000063">
    <property type="protein sequence ID" value="CAA6810056.1"/>
    <property type="molecule type" value="Genomic_DNA"/>
</dbReference>
<evidence type="ECO:0000256" key="1">
    <source>
        <dbReference type="ARBA" id="ARBA00006914"/>
    </source>
</evidence>
<dbReference type="InterPro" id="IPR050221">
    <property type="entry name" value="26S_Proteasome_ATPase"/>
</dbReference>
<evidence type="ECO:0000259" key="4">
    <source>
        <dbReference type="SMART" id="SM00382"/>
    </source>
</evidence>
<dbReference type="PANTHER" id="PTHR23073">
    <property type="entry name" value="26S PROTEASOME REGULATORY SUBUNIT"/>
    <property type="match status" value="1"/>
</dbReference>
<dbReference type="GO" id="GO:0016887">
    <property type="term" value="F:ATP hydrolysis activity"/>
    <property type="evidence" value="ECO:0007669"/>
    <property type="project" value="InterPro"/>
</dbReference>
<dbReference type="Gene3D" id="3.40.50.300">
    <property type="entry name" value="P-loop containing nucleotide triphosphate hydrolases"/>
    <property type="match status" value="2"/>
</dbReference>
<evidence type="ECO:0000313" key="5">
    <source>
        <dbReference type="EMBL" id="CAA6810056.1"/>
    </source>
</evidence>
<keyword evidence="3" id="KW-0067">ATP-binding</keyword>
<dbReference type="AlphaFoldDB" id="A0A6S6T547"/>
<gene>
    <name evidence="5" type="ORF">HELGO_WM14750</name>
</gene>
<protein>
    <submittedName>
        <fullName evidence="5">ATPase, AAA family</fullName>
    </submittedName>
</protein>
<dbReference type="Pfam" id="PF00004">
    <property type="entry name" value="AAA"/>
    <property type="match status" value="2"/>
</dbReference>
<feature type="domain" description="AAA+ ATPase" evidence="4">
    <location>
        <begin position="512"/>
        <end position="641"/>
    </location>
</feature>
<organism evidence="5">
    <name type="scientific">uncultured Sulfurovum sp</name>
    <dbReference type="NCBI Taxonomy" id="269237"/>
    <lineage>
        <taxon>Bacteria</taxon>
        <taxon>Pseudomonadati</taxon>
        <taxon>Campylobacterota</taxon>
        <taxon>Epsilonproteobacteria</taxon>
        <taxon>Campylobacterales</taxon>
        <taxon>Sulfurovaceae</taxon>
        <taxon>Sulfurovum</taxon>
        <taxon>environmental samples</taxon>
    </lineage>
</organism>
<keyword evidence="2" id="KW-0547">Nucleotide-binding</keyword>
<evidence type="ECO:0000256" key="2">
    <source>
        <dbReference type="ARBA" id="ARBA00022741"/>
    </source>
</evidence>
<dbReference type="InterPro" id="IPR027417">
    <property type="entry name" value="P-loop_NTPase"/>
</dbReference>
<dbReference type="CDD" id="cd19481">
    <property type="entry name" value="RecA-like_protease"/>
    <property type="match status" value="1"/>
</dbReference>